<name>A0ACA9MDX4_9GLOM</name>
<feature type="non-terminal residue" evidence="1">
    <location>
        <position position="92"/>
    </location>
</feature>
<evidence type="ECO:0000313" key="1">
    <source>
        <dbReference type="EMBL" id="CAG8583312.1"/>
    </source>
</evidence>
<comment type="caution">
    <text evidence="1">The sequence shown here is derived from an EMBL/GenBank/DDBJ whole genome shotgun (WGS) entry which is preliminary data.</text>
</comment>
<sequence>MKKINSTDLFEKIGILYLSVIAKNNTSQITRVLALIRESINVKEIEDTLDAFLNFLNEEPSTTLICSTVGTGKTKILRKILAFLAQSDANLP</sequence>
<organism evidence="1 2">
    <name type="scientific">Scutellospora calospora</name>
    <dbReference type="NCBI Taxonomy" id="85575"/>
    <lineage>
        <taxon>Eukaryota</taxon>
        <taxon>Fungi</taxon>
        <taxon>Fungi incertae sedis</taxon>
        <taxon>Mucoromycota</taxon>
        <taxon>Glomeromycotina</taxon>
        <taxon>Glomeromycetes</taxon>
        <taxon>Diversisporales</taxon>
        <taxon>Gigasporaceae</taxon>
        <taxon>Scutellospora</taxon>
    </lineage>
</organism>
<keyword evidence="2" id="KW-1185">Reference proteome</keyword>
<accession>A0ACA9MDX4</accession>
<proteinExistence type="predicted"/>
<protein>
    <submittedName>
        <fullName evidence="1">2521_t:CDS:1</fullName>
    </submittedName>
</protein>
<reference evidence="1" key="1">
    <citation type="submission" date="2021-06" db="EMBL/GenBank/DDBJ databases">
        <authorList>
            <person name="Kallberg Y."/>
            <person name="Tangrot J."/>
            <person name="Rosling A."/>
        </authorList>
    </citation>
    <scope>NUCLEOTIDE SEQUENCE</scope>
    <source>
        <strain evidence="1">AU212A</strain>
    </source>
</reference>
<gene>
    <name evidence="1" type="ORF">SCALOS_LOCUS6292</name>
</gene>
<dbReference type="EMBL" id="CAJVPM010011733">
    <property type="protein sequence ID" value="CAG8583312.1"/>
    <property type="molecule type" value="Genomic_DNA"/>
</dbReference>
<evidence type="ECO:0000313" key="2">
    <source>
        <dbReference type="Proteomes" id="UP000789860"/>
    </source>
</evidence>
<dbReference type="Proteomes" id="UP000789860">
    <property type="component" value="Unassembled WGS sequence"/>
</dbReference>